<dbReference type="PANTHER" id="PTHR10363">
    <property type="entry name" value="BLEOMYCIN HYDROLASE"/>
    <property type="match status" value="1"/>
</dbReference>
<feature type="active site" evidence="7">
    <location>
        <position position="69"/>
    </location>
</feature>
<feature type="active site" evidence="7">
    <location>
        <position position="359"/>
    </location>
</feature>
<keyword evidence="2 6" id="KW-0031">Aminopeptidase</keyword>
<dbReference type="Proteomes" id="UP000033166">
    <property type="component" value="Chromosome I"/>
</dbReference>
<dbReference type="InterPro" id="IPR004134">
    <property type="entry name" value="Peptidase_C1B"/>
</dbReference>
<dbReference type="AlphaFoldDB" id="A0A0D6DZ47"/>
<accession>A0A0D6DZ47</accession>
<dbReference type="GO" id="GO:0006508">
    <property type="term" value="P:proteolysis"/>
    <property type="evidence" value="ECO:0007669"/>
    <property type="project" value="UniProtKB-KW"/>
</dbReference>
<comment type="similarity">
    <text evidence="6">Belongs to the peptidase C1 family.</text>
</comment>
<dbReference type="InterPro" id="IPR000169">
    <property type="entry name" value="Pept_cys_AS"/>
</dbReference>
<comment type="catalytic activity">
    <reaction evidence="1">
        <text>Inactivates bleomycin B2 (a cytotoxic glycometallopeptide) by hydrolysis of a carboxyamide bond of beta-aminoalanine, but also shows general aminopeptidase activity. The specificity varies somewhat with source, but amino acid arylamides of Met, Leu and Ala are preferred.</text>
        <dbReference type="EC" id="3.4.22.40"/>
    </reaction>
</comment>
<dbReference type="PANTHER" id="PTHR10363:SF2">
    <property type="entry name" value="BLEOMYCIN HYDROLASE"/>
    <property type="match status" value="1"/>
</dbReference>
<dbReference type="Gene3D" id="3.90.70.10">
    <property type="entry name" value="Cysteine proteinases"/>
    <property type="match status" value="1"/>
</dbReference>
<dbReference type="STRING" id="1364.LP2241_50410"/>
<organism evidence="8 9">
    <name type="scientific">Pseudolactococcus piscium MKFS47</name>
    <dbReference type="NCBI Taxonomy" id="297352"/>
    <lineage>
        <taxon>Bacteria</taxon>
        <taxon>Bacillati</taxon>
        <taxon>Bacillota</taxon>
        <taxon>Bacilli</taxon>
        <taxon>Lactobacillales</taxon>
        <taxon>Streptococcaceae</taxon>
        <taxon>Pseudolactococcus</taxon>
    </lineage>
</organism>
<gene>
    <name evidence="8" type="primary">pepC</name>
    <name evidence="8" type="ORF">LACPI_2049</name>
</gene>
<dbReference type="HOGENOM" id="CLU_038600_0_1_9"/>
<evidence type="ECO:0000313" key="8">
    <source>
        <dbReference type="EMBL" id="CEN29249.1"/>
    </source>
</evidence>
<dbReference type="GO" id="GO:0043418">
    <property type="term" value="P:homocysteine catabolic process"/>
    <property type="evidence" value="ECO:0007669"/>
    <property type="project" value="TreeGrafter"/>
</dbReference>
<reference evidence="9" key="1">
    <citation type="submission" date="2015-01" db="EMBL/GenBank/DDBJ databases">
        <authorList>
            <person name="Andreevskaya M."/>
        </authorList>
    </citation>
    <scope>NUCLEOTIDE SEQUENCE [LARGE SCALE GENOMIC DNA]</scope>
    <source>
        <strain evidence="9">MKFS47</strain>
    </source>
</reference>
<dbReference type="EMBL" id="LN774769">
    <property type="protein sequence ID" value="CEN29249.1"/>
    <property type="molecule type" value="Genomic_DNA"/>
</dbReference>
<dbReference type="GO" id="GO:0005737">
    <property type="term" value="C:cytoplasm"/>
    <property type="evidence" value="ECO:0007669"/>
    <property type="project" value="TreeGrafter"/>
</dbReference>
<feature type="active site" evidence="7">
    <location>
        <position position="381"/>
    </location>
</feature>
<evidence type="ECO:0000256" key="3">
    <source>
        <dbReference type="ARBA" id="ARBA00022670"/>
    </source>
</evidence>
<dbReference type="PROSITE" id="PS00639">
    <property type="entry name" value="THIOL_PROTEASE_HIS"/>
    <property type="match status" value="1"/>
</dbReference>
<keyword evidence="3 6" id="KW-0645">Protease</keyword>
<dbReference type="InterPro" id="IPR038765">
    <property type="entry name" value="Papain-like_cys_pep_sf"/>
</dbReference>
<sequence>MTELTQDFTQSLFENYNSNAKFGAVENAVTKNGLLNALENRESHAANLPVFSVDLTNDPVSNQKQSGRCWMFAALNTFRHKMLTEFKLENFELSQAYTFFWDKYEKSNWFLEQIIGTSDLELGDRKLKFLLDVPQQDGGQWDMVVALFQKYGVVPKDVYPESISSSASNQLDQYLNKILRQDAQILRELIKNGGDVAAKKAELLQEIFNYLAMTLGLPPQKFDFAYRDKDNNFNKVEGVTPQAFYDKFVNLNLDEYVSVINAPTADKPYNKSYTVEFLGNVIGARDVRHLNVDMDRFKKLAIAQMQAGETVWFGCDVGQESNRTDGLLTMDAYDFSAMDIDFTQDKASRLDYSESLMTHAMVLTGVDLDDAGQSVKWKVENSWGDKVGKKGYFTASDAWMDEYTYQIVVRKEFLSEAELAAYEAEPVTLLPWDPMGALA</sequence>
<name>A0A0D6DZ47_9LACT</name>
<evidence type="ECO:0000256" key="1">
    <source>
        <dbReference type="ARBA" id="ARBA00000423"/>
    </source>
</evidence>
<dbReference type="CDD" id="cd00585">
    <property type="entry name" value="Peptidase_C1B"/>
    <property type="match status" value="1"/>
</dbReference>
<keyword evidence="4 6" id="KW-0378">Hydrolase</keyword>
<proteinExistence type="inferred from homology"/>
<dbReference type="GO" id="GO:0009636">
    <property type="term" value="P:response to toxic substance"/>
    <property type="evidence" value="ECO:0007669"/>
    <property type="project" value="TreeGrafter"/>
</dbReference>
<evidence type="ECO:0000313" key="9">
    <source>
        <dbReference type="Proteomes" id="UP000033166"/>
    </source>
</evidence>
<evidence type="ECO:0000256" key="6">
    <source>
        <dbReference type="PIRNR" id="PIRNR005700"/>
    </source>
</evidence>
<evidence type="ECO:0000256" key="2">
    <source>
        <dbReference type="ARBA" id="ARBA00022438"/>
    </source>
</evidence>
<keyword evidence="5 6" id="KW-0788">Thiol protease</keyword>
<dbReference type="InterPro" id="IPR025660">
    <property type="entry name" value="Pept_his_AS"/>
</dbReference>
<dbReference type="Pfam" id="PF03051">
    <property type="entry name" value="Peptidase_C1_2"/>
    <property type="match status" value="1"/>
</dbReference>
<evidence type="ECO:0000256" key="7">
    <source>
        <dbReference type="PIRSR" id="PIRSR005700-1"/>
    </source>
</evidence>
<dbReference type="PIRSF" id="PIRSF005700">
    <property type="entry name" value="PepC"/>
    <property type="match status" value="1"/>
</dbReference>
<dbReference type="GO" id="GO:0004197">
    <property type="term" value="F:cysteine-type endopeptidase activity"/>
    <property type="evidence" value="ECO:0007669"/>
    <property type="project" value="UniProtKB-EC"/>
</dbReference>
<dbReference type="PROSITE" id="PS00139">
    <property type="entry name" value="THIOL_PROTEASE_CYS"/>
    <property type="match status" value="1"/>
</dbReference>
<dbReference type="SUPFAM" id="SSF54001">
    <property type="entry name" value="Cysteine proteinases"/>
    <property type="match status" value="1"/>
</dbReference>
<evidence type="ECO:0000256" key="5">
    <source>
        <dbReference type="ARBA" id="ARBA00022807"/>
    </source>
</evidence>
<dbReference type="GO" id="GO:0070005">
    <property type="term" value="F:cysteine-type aminopeptidase activity"/>
    <property type="evidence" value="ECO:0007669"/>
    <property type="project" value="InterPro"/>
</dbReference>
<evidence type="ECO:0000256" key="4">
    <source>
        <dbReference type="ARBA" id="ARBA00022801"/>
    </source>
</evidence>
<dbReference type="KEGG" id="lpk:LACPI_2049"/>
<dbReference type="RefSeq" id="WP_047916244.1">
    <property type="nucleotide sequence ID" value="NZ_LN774769.1"/>
</dbReference>
<protein>
    <recommendedName>
        <fullName evidence="6">Aminopeptidase</fullName>
    </recommendedName>
</protein>
<dbReference type="FunFam" id="3.90.70.10:FF:000091">
    <property type="entry name" value="Aminopeptidase C"/>
    <property type="match status" value="1"/>
</dbReference>